<dbReference type="PANTHER" id="PTHR12151:SF25">
    <property type="entry name" value="LINALOOL DEHYDRATASE_ISOMERASE DOMAIN-CONTAINING PROTEIN"/>
    <property type="match status" value="1"/>
</dbReference>
<dbReference type="PROSITE" id="PS51257">
    <property type="entry name" value="PROKAR_LIPOPROTEIN"/>
    <property type="match status" value="1"/>
</dbReference>
<keyword evidence="8" id="KW-1185">Reference proteome</keyword>
<feature type="domain" description="Thioredoxin" evidence="6">
    <location>
        <begin position="25"/>
        <end position="210"/>
    </location>
</feature>
<dbReference type="CDD" id="cd02968">
    <property type="entry name" value="SCO"/>
    <property type="match status" value="1"/>
</dbReference>
<organism evidence="7 8">
    <name type="scientific">Pedobacter psychroterrae</name>
    <dbReference type="NCBI Taxonomy" id="2530453"/>
    <lineage>
        <taxon>Bacteria</taxon>
        <taxon>Pseudomonadati</taxon>
        <taxon>Bacteroidota</taxon>
        <taxon>Sphingobacteriia</taxon>
        <taxon>Sphingobacteriales</taxon>
        <taxon>Sphingobacteriaceae</taxon>
        <taxon>Pedobacter</taxon>
    </lineage>
</organism>
<keyword evidence="4" id="KW-1015">Disulfide bond</keyword>
<evidence type="ECO:0000256" key="5">
    <source>
        <dbReference type="SAM" id="SignalP"/>
    </source>
</evidence>
<sequence>MNIKHTLLFALTLLLFSACSEQPKLPILGPREAIEIKNPDGSTSTDTLYKTISAFSFLNQDSTLLTNDTFKDKIYIADFFFTSCSSICPTMHRHMKEIFDQYKDNDQVMFLSHTIDYKYDKPSVLKKYATKLGVDGKQWQFAYGSKDSIYKIAEKDYLVAVIEDSAEKENYVHQGWLVLIDKHKRLRGSYEGTDEKSVAQLKKDIAILLDEKEETK</sequence>
<feature type="disulfide bond" description="Redox-active" evidence="4">
    <location>
        <begin position="84"/>
        <end position="88"/>
    </location>
</feature>
<gene>
    <name evidence="7" type="ORF">EZ437_19900</name>
</gene>
<name>A0A4R0NFE0_9SPHI</name>
<dbReference type="SUPFAM" id="SSF52833">
    <property type="entry name" value="Thioredoxin-like"/>
    <property type="match status" value="1"/>
</dbReference>
<accession>A0A4R0NFE0</accession>
<proteinExistence type="inferred from homology"/>
<reference evidence="7 8" key="1">
    <citation type="submission" date="2019-02" db="EMBL/GenBank/DDBJ databases">
        <title>Pedobacter sp. RP-1-14 sp. nov., isolated from Arctic soil.</title>
        <authorList>
            <person name="Dahal R.H."/>
        </authorList>
    </citation>
    <scope>NUCLEOTIDE SEQUENCE [LARGE SCALE GENOMIC DNA]</scope>
    <source>
        <strain evidence="7 8">RP-1-14</strain>
    </source>
</reference>
<feature type="binding site" evidence="3">
    <location>
        <position position="88"/>
    </location>
    <ligand>
        <name>Cu cation</name>
        <dbReference type="ChEBI" id="CHEBI:23378"/>
    </ligand>
</feature>
<keyword evidence="5" id="KW-0732">Signal</keyword>
<dbReference type="Pfam" id="PF02630">
    <property type="entry name" value="SCO1-SenC"/>
    <property type="match status" value="1"/>
</dbReference>
<dbReference type="PROSITE" id="PS51352">
    <property type="entry name" value="THIOREDOXIN_2"/>
    <property type="match status" value="1"/>
</dbReference>
<feature type="binding site" evidence="3">
    <location>
        <position position="84"/>
    </location>
    <ligand>
        <name>Cu cation</name>
        <dbReference type="ChEBI" id="CHEBI:23378"/>
    </ligand>
</feature>
<comment type="similarity">
    <text evidence="1">Belongs to the SCO1/2 family.</text>
</comment>
<dbReference type="EMBL" id="SJSL01000009">
    <property type="protein sequence ID" value="TCC97354.1"/>
    <property type="molecule type" value="Genomic_DNA"/>
</dbReference>
<dbReference type="Proteomes" id="UP000293347">
    <property type="component" value="Unassembled WGS sequence"/>
</dbReference>
<keyword evidence="3" id="KW-0479">Metal-binding</keyword>
<feature type="signal peptide" evidence="5">
    <location>
        <begin position="1"/>
        <end position="20"/>
    </location>
</feature>
<evidence type="ECO:0000313" key="7">
    <source>
        <dbReference type="EMBL" id="TCC97354.1"/>
    </source>
</evidence>
<comment type="caution">
    <text evidence="7">The sequence shown here is derived from an EMBL/GenBank/DDBJ whole genome shotgun (WGS) entry which is preliminary data.</text>
</comment>
<feature type="binding site" evidence="3">
    <location>
        <position position="173"/>
    </location>
    <ligand>
        <name>Cu cation</name>
        <dbReference type="ChEBI" id="CHEBI:23378"/>
    </ligand>
</feature>
<evidence type="ECO:0000256" key="4">
    <source>
        <dbReference type="PIRSR" id="PIRSR603782-2"/>
    </source>
</evidence>
<evidence type="ECO:0000256" key="1">
    <source>
        <dbReference type="ARBA" id="ARBA00010996"/>
    </source>
</evidence>
<dbReference type="GO" id="GO:0046872">
    <property type="term" value="F:metal ion binding"/>
    <property type="evidence" value="ECO:0007669"/>
    <property type="project" value="UniProtKB-KW"/>
</dbReference>
<dbReference type="RefSeq" id="WP_131597854.1">
    <property type="nucleotide sequence ID" value="NZ_SJSL01000009.1"/>
</dbReference>
<dbReference type="PANTHER" id="PTHR12151">
    <property type="entry name" value="ELECTRON TRANSPORT PROTIN SCO1/SENC FAMILY MEMBER"/>
    <property type="match status" value="1"/>
</dbReference>
<keyword evidence="2 3" id="KW-0186">Copper</keyword>
<dbReference type="AlphaFoldDB" id="A0A4R0NFE0"/>
<evidence type="ECO:0000256" key="3">
    <source>
        <dbReference type="PIRSR" id="PIRSR603782-1"/>
    </source>
</evidence>
<dbReference type="InterPro" id="IPR013766">
    <property type="entry name" value="Thioredoxin_domain"/>
</dbReference>
<dbReference type="OrthoDB" id="9811998at2"/>
<evidence type="ECO:0000259" key="6">
    <source>
        <dbReference type="PROSITE" id="PS51352"/>
    </source>
</evidence>
<protein>
    <submittedName>
        <fullName evidence="7">SCO family protein</fullName>
    </submittedName>
</protein>
<feature type="chain" id="PRO_5020496647" evidence="5">
    <location>
        <begin position="21"/>
        <end position="216"/>
    </location>
</feature>
<dbReference type="InterPro" id="IPR036249">
    <property type="entry name" value="Thioredoxin-like_sf"/>
</dbReference>
<evidence type="ECO:0000313" key="8">
    <source>
        <dbReference type="Proteomes" id="UP000293347"/>
    </source>
</evidence>
<evidence type="ECO:0000256" key="2">
    <source>
        <dbReference type="ARBA" id="ARBA00023008"/>
    </source>
</evidence>
<dbReference type="Gene3D" id="3.40.30.10">
    <property type="entry name" value="Glutaredoxin"/>
    <property type="match status" value="1"/>
</dbReference>
<dbReference type="InterPro" id="IPR003782">
    <property type="entry name" value="SCO1/SenC"/>
</dbReference>